<comment type="caution">
    <text evidence="6">The sequence shown here is derived from an EMBL/GenBank/DDBJ whole genome shotgun (WGS) entry which is preliminary data.</text>
</comment>
<dbReference type="PROSITE" id="PS51352">
    <property type="entry name" value="THIOREDOXIN_2"/>
    <property type="match status" value="1"/>
</dbReference>
<feature type="domain" description="Thioredoxin" evidence="5">
    <location>
        <begin position="99"/>
        <end position="240"/>
    </location>
</feature>
<keyword evidence="7" id="KW-1185">Reference proteome</keyword>
<name>A0A840TMD2_9BACT</name>
<dbReference type="SUPFAM" id="SSF52833">
    <property type="entry name" value="Thioredoxin-like"/>
    <property type="match status" value="1"/>
</dbReference>
<dbReference type="PANTHER" id="PTHR42852:SF6">
    <property type="entry name" value="THIOL:DISULFIDE INTERCHANGE PROTEIN DSBE"/>
    <property type="match status" value="1"/>
</dbReference>
<evidence type="ECO:0000256" key="1">
    <source>
        <dbReference type="ARBA" id="ARBA00004196"/>
    </source>
</evidence>
<keyword evidence="6" id="KW-0413">Isomerase</keyword>
<dbReference type="Gene3D" id="3.40.30.10">
    <property type="entry name" value="Glutaredoxin"/>
    <property type="match status" value="1"/>
</dbReference>
<dbReference type="GO" id="GO:0016853">
    <property type="term" value="F:isomerase activity"/>
    <property type="evidence" value="ECO:0007669"/>
    <property type="project" value="UniProtKB-KW"/>
</dbReference>
<evidence type="ECO:0000313" key="7">
    <source>
        <dbReference type="Proteomes" id="UP000557307"/>
    </source>
</evidence>
<accession>A0A840TMD2</accession>
<dbReference type="PANTHER" id="PTHR42852">
    <property type="entry name" value="THIOL:DISULFIDE INTERCHANGE PROTEIN DSBE"/>
    <property type="match status" value="1"/>
</dbReference>
<organism evidence="6 7">
    <name type="scientific">Rhabdobacter roseus</name>
    <dbReference type="NCBI Taxonomy" id="1655419"/>
    <lineage>
        <taxon>Bacteria</taxon>
        <taxon>Pseudomonadati</taxon>
        <taxon>Bacteroidota</taxon>
        <taxon>Cytophagia</taxon>
        <taxon>Cytophagales</taxon>
        <taxon>Cytophagaceae</taxon>
        <taxon>Rhabdobacter</taxon>
    </lineage>
</organism>
<dbReference type="Pfam" id="PF00578">
    <property type="entry name" value="AhpC-TSA"/>
    <property type="match status" value="1"/>
</dbReference>
<evidence type="ECO:0000313" key="6">
    <source>
        <dbReference type="EMBL" id="MBB5282712.1"/>
    </source>
</evidence>
<dbReference type="InterPro" id="IPR050553">
    <property type="entry name" value="Thioredoxin_ResA/DsbE_sf"/>
</dbReference>
<dbReference type="InterPro" id="IPR036249">
    <property type="entry name" value="Thioredoxin-like_sf"/>
</dbReference>
<comment type="subcellular location">
    <subcellularLocation>
        <location evidence="1">Cell envelope</location>
    </subcellularLocation>
</comment>
<dbReference type="InterPro" id="IPR000866">
    <property type="entry name" value="AhpC/TSA"/>
</dbReference>
<keyword evidence="4" id="KW-0676">Redox-active center</keyword>
<dbReference type="GO" id="GO:0017004">
    <property type="term" value="P:cytochrome complex assembly"/>
    <property type="evidence" value="ECO:0007669"/>
    <property type="project" value="UniProtKB-KW"/>
</dbReference>
<evidence type="ECO:0000256" key="2">
    <source>
        <dbReference type="ARBA" id="ARBA00022748"/>
    </source>
</evidence>
<dbReference type="CDD" id="cd02966">
    <property type="entry name" value="TlpA_like_family"/>
    <property type="match status" value="1"/>
</dbReference>
<dbReference type="GO" id="GO:0030313">
    <property type="term" value="C:cell envelope"/>
    <property type="evidence" value="ECO:0007669"/>
    <property type="project" value="UniProtKB-SubCell"/>
</dbReference>
<dbReference type="RefSeq" id="WP_184171312.1">
    <property type="nucleotide sequence ID" value="NZ_JACHGF010000001.1"/>
</dbReference>
<sequence length="240" mass="27529">MKGDTVAADSLQKQLDDVRRKWLYTKKVIVDTTKSPVLAHECIIGMEVIMDLLPDGETYETTLDSAYVSASERFIASSFFQDFYTSYLRKKGSQTRIIQINNIHEAPFALPDRTDQIISYKDLEGKYLLIDFWASWCKPCRVEHPHLRKAYERYGGTSFEIVSISIDKPASRSKWLKAIEDDQVGEWIHLLNVETPEENVIPKYNFSSIPYNILVAPDGKVLATRLRGTKLLEVLDGYLK</sequence>
<gene>
    <name evidence="6" type="ORF">HNQ92_000833</name>
</gene>
<dbReference type="AlphaFoldDB" id="A0A840TMD2"/>
<evidence type="ECO:0000256" key="4">
    <source>
        <dbReference type="ARBA" id="ARBA00023284"/>
    </source>
</evidence>
<evidence type="ECO:0000256" key="3">
    <source>
        <dbReference type="ARBA" id="ARBA00023157"/>
    </source>
</evidence>
<evidence type="ECO:0000259" key="5">
    <source>
        <dbReference type="PROSITE" id="PS51352"/>
    </source>
</evidence>
<dbReference type="Proteomes" id="UP000557307">
    <property type="component" value="Unassembled WGS sequence"/>
</dbReference>
<keyword evidence="3" id="KW-1015">Disulfide bond</keyword>
<protein>
    <submittedName>
        <fullName evidence="6">Thiol-disulfide isomerase/thioredoxin</fullName>
    </submittedName>
</protein>
<dbReference type="EMBL" id="JACHGF010000001">
    <property type="protein sequence ID" value="MBB5282712.1"/>
    <property type="molecule type" value="Genomic_DNA"/>
</dbReference>
<dbReference type="InterPro" id="IPR013766">
    <property type="entry name" value="Thioredoxin_domain"/>
</dbReference>
<reference evidence="6 7" key="1">
    <citation type="submission" date="2020-08" db="EMBL/GenBank/DDBJ databases">
        <title>Genomic Encyclopedia of Type Strains, Phase IV (KMG-IV): sequencing the most valuable type-strain genomes for metagenomic binning, comparative biology and taxonomic classification.</title>
        <authorList>
            <person name="Goeker M."/>
        </authorList>
    </citation>
    <scope>NUCLEOTIDE SEQUENCE [LARGE SCALE GENOMIC DNA]</scope>
    <source>
        <strain evidence="6 7">DSM 105074</strain>
    </source>
</reference>
<keyword evidence="2" id="KW-0201">Cytochrome c-type biogenesis</keyword>
<proteinExistence type="predicted"/>